<protein>
    <submittedName>
        <fullName evidence="4">ATPase</fullName>
    </submittedName>
</protein>
<keyword evidence="5" id="KW-1185">Reference proteome</keyword>
<keyword evidence="2" id="KW-0809">Transit peptide</keyword>
<evidence type="ECO:0000256" key="3">
    <source>
        <dbReference type="ARBA" id="ARBA00023186"/>
    </source>
</evidence>
<dbReference type="Pfam" id="PF07542">
    <property type="entry name" value="ATP12"/>
    <property type="match status" value="1"/>
</dbReference>
<keyword evidence="3" id="KW-0143">Chaperone</keyword>
<dbReference type="GO" id="GO:0043461">
    <property type="term" value="P:proton-transporting ATP synthase complex assembly"/>
    <property type="evidence" value="ECO:0007669"/>
    <property type="project" value="InterPro"/>
</dbReference>
<evidence type="ECO:0000313" key="4">
    <source>
        <dbReference type="EMBL" id="QIG81143.1"/>
    </source>
</evidence>
<accession>A0A6G6Y991</accession>
<dbReference type="SUPFAM" id="SSF160909">
    <property type="entry name" value="ATP12-like"/>
    <property type="match status" value="1"/>
</dbReference>
<organism evidence="4 5">
    <name type="scientific">Stakelama tenebrarum</name>
    <dbReference type="NCBI Taxonomy" id="2711215"/>
    <lineage>
        <taxon>Bacteria</taxon>
        <taxon>Pseudomonadati</taxon>
        <taxon>Pseudomonadota</taxon>
        <taxon>Alphaproteobacteria</taxon>
        <taxon>Sphingomonadales</taxon>
        <taxon>Sphingomonadaceae</taxon>
        <taxon>Stakelama</taxon>
    </lineage>
</organism>
<dbReference type="AlphaFoldDB" id="A0A6G6Y991"/>
<dbReference type="Gene3D" id="3.30.2180.10">
    <property type="entry name" value="ATP12-like"/>
    <property type="match status" value="1"/>
</dbReference>
<dbReference type="PANTHER" id="PTHR21013">
    <property type="entry name" value="ATP SYNTHASE MITOCHONDRIAL F1 COMPLEX ASSEMBLY FACTOR 2/ATP12 PROTEIN, MITOCHONDRIAL PRECURSOR"/>
    <property type="match status" value="1"/>
</dbReference>
<dbReference type="RefSeq" id="WP_165328073.1">
    <property type="nucleotide sequence ID" value="NZ_CP049109.1"/>
</dbReference>
<evidence type="ECO:0000256" key="2">
    <source>
        <dbReference type="ARBA" id="ARBA00022946"/>
    </source>
</evidence>
<dbReference type="InterPro" id="IPR023335">
    <property type="entry name" value="ATP12_ortho_dom_sf"/>
</dbReference>
<proteinExistence type="inferred from homology"/>
<dbReference type="Gene3D" id="1.10.3580.10">
    <property type="entry name" value="ATP12 ATPase"/>
    <property type="match status" value="1"/>
</dbReference>
<sequence length="231" mass="24597">MKRFWTEADVTDLGDAGYGIALDGRSVNTPGRVRLTVPSAPLAEAIAEEWRAVGEQIDPRAMPLTGLANAAVDRIAPAAADFAAGLAAYGESDLLCYRADSPAELVARQAAHWDPLLDWARGRYGVQLETVSGVMHRAQPQATIARLNGAVAERSPYELAGLYPLVSVSGSLIASLALLEGAASRDAVWAAAQVDEDWQAEQWGEDDLATKTREAHRAEFDAGARFLGLIG</sequence>
<dbReference type="PANTHER" id="PTHR21013:SF10">
    <property type="entry name" value="ATP SYNTHASE MITOCHONDRIAL F1 COMPLEX ASSEMBLY FACTOR 2"/>
    <property type="match status" value="1"/>
</dbReference>
<reference evidence="4 5" key="1">
    <citation type="submission" date="2020-02" db="EMBL/GenBank/DDBJ databases">
        <authorList>
            <person name="Zheng R.K."/>
            <person name="Sun C.M."/>
        </authorList>
    </citation>
    <scope>NUCLEOTIDE SEQUENCE [LARGE SCALE GENOMIC DNA]</scope>
    <source>
        <strain evidence="5">zrk23</strain>
    </source>
</reference>
<dbReference type="EMBL" id="CP049109">
    <property type="protein sequence ID" value="QIG81143.1"/>
    <property type="molecule type" value="Genomic_DNA"/>
</dbReference>
<dbReference type="InterPro" id="IPR042272">
    <property type="entry name" value="ATP12_ATP_synth-F1-assembly_N"/>
</dbReference>
<comment type="similarity">
    <text evidence="1">Belongs to the ATP12 family.</text>
</comment>
<name>A0A6G6Y991_9SPHN</name>
<dbReference type="Proteomes" id="UP000501568">
    <property type="component" value="Chromosome"/>
</dbReference>
<evidence type="ECO:0000313" key="5">
    <source>
        <dbReference type="Proteomes" id="UP000501568"/>
    </source>
</evidence>
<evidence type="ECO:0000256" key="1">
    <source>
        <dbReference type="ARBA" id="ARBA00008231"/>
    </source>
</evidence>
<gene>
    <name evidence="4" type="ORF">G5C33_16080</name>
</gene>
<dbReference type="KEGG" id="spzr:G5C33_16080"/>
<dbReference type="InterPro" id="IPR011419">
    <property type="entry name" value="ATP12_ATP_synth-F1-assembly"/>
</dbReference>